<dbReference type="PANTHER" id="PTHR33885">
    <property type="entry name" value="PHAGE SHOCK PROTEIN C"/>
    <property type="match status" value="1"/>
</dbReference>
<dbReference type="InterPro" id="IPR007168">
    <property type="entry name" value="Phageshock_PspC_N"/>
</dbReference>
<evidence type="ECO:0000256" key="3">
    <source>
        <dbReference type="ARBA" id="ARBA00022692"/>
    </source>
</evidence>
<proteinExistence type="predicted"/>
<keyword evidence="9" id="KW-1185">Reference proteome</keyword>
<feature type="transmembrane region" description="Helical" evidence="6">
    <location>
        <begin position="36"/>
        <end position="59"/>
    </location>
</feature>
<keyword evidence="4 6" id="KW-1133">Transmembrane helix</keyword>
<evidence type="ECO:0000313" key="9">
    <source>
        <dbReference type="Proteomes" id="UP000005178"/>
    </source>
</evidence>
<dbReference type="Pfam" id="PF04024">
    <property type="entry name" value="PspC"/>
    <property type="match status" value="1"/>
</dbReference>
<dbReference type="InterPro" id="IPR052027">
    <property type="entry name" value="PspC"/>
</dbReference>
<reference evidence="8" key="1">
    <citation type="submission" date="2008-01" db="EMBL/GenBank/DDBJ databases">
        <authorList>
            <person name="Fulton L."/>
            <person name="Clifton S."/>
            <person name="Fulton B."/>
            <person name="Xu J."/>
            <person name="Minx P."/>
            <person name="Pepin K.H."/>
            <person name="Johnson M."/>
            <person name="Thiruvilangam P."/>
            <person name="Bhonagiri V."/>
            <person name="Nash W.E."/>
            <person name="Mardis E.R."/>
            <person name="Wilson R.K."/>
        </authorList>
    </citation>
    <scope>NUCLEOTIDE SEQUENCE [LARGE SCALE GENOMIC DNA]</scope>
    <source>
        <strain evidence="8">DSM 17244</strain>
    </source>
</reference>
<dbReference type="Proteomes" id="UP000005178">
    <property type="component" value="Unassembled WGS sequence"/>
</dbReference>
<evidence type="ECO:0000256" key="4">
    <source>
        <dbReference type="ARBA" id="ARBA00022989"/>
    </source>
</evidence>
<dbReference type="EMBL" id="ABIL02000002">
    <property type="protein sequence ID" value="EDS73623.1"/>
    <property type="molecule type" value="Genomic_DNA"/>
</dbReference>
<dbReference type="AlphaFoldDB" id="B1C5Q9"/>
<dbReference type="STRING" id="445971.ANASTE_00047"/>
<reference evidence="8" key="2">
    <citation type="submission" date="2013-08" db="EMBL/GenBank/DDBJ databases">
        <title>Draft genome sequence of Anaerofustis stercorihominis (DSM 17244).</title>
        <authorList>
            <person name="Sudarsanam P."/>
            <person name="Ley R."/>
            <person name="Guruge J."/>
            <person name="Turnbaugh P.J."/>
            <person name="Mahowald M."/>
            <person name="Liep D."/>
            <person name="Gordon J."/>
        </authorList>
    </citation>
    <scope>NUCLEOTIDE SEQUENCE</scope>
    <source>
        <strain evidence="8">DSM 17244</strain>
    </source>
</reference>
<sequence>MKESMKKKLYKKKNGAMICGVLNGFADFLGVDASVVRLVYIILGLFVHSFPAIILYILLAVIMPSSNETGYTDYDIM</sequence>
<dbReference type="HOGENOM" id="CLU_143433_3_1_9"/>
<evidence type="ECO:0000313" key="8">
    <source>
        <dbReference type="EMBL" id="EDS73623.1"/>
    </source>
</evidence>
<dbReference type="eggNOG" id="COG1983">
    <property type="taxonomic scope" value="Bacteria"/>
</dbReference>
<protein>
    <submittedName>
        <fullName evidence="8">PspC domain protein</fullName>
    </submittedName>
</protein>
<evidence type="ECO:0000256" key="2">
    <source>
        <dbReference type="ARBA" id="ARBA00022475"/>
    </source>
</evidence>
<comment type="subcellular location">
    <subcellularLocation>
        <location evidence="1">Cell membrane</location>
        <topology evidence="1">Single-pass membrane protein</topology>
    </subcellularLocation>
</comment>
<name>B1C5Q9_9FIRM</name>
<organism evidence="8 9">
    <name type="scientific">Anaerofustis stercorihominis DSM 17244</name>
    <dbReference type="NCBI Taxonomy" id="445971"/>
    <lineage>
        <taxon>Bacteria</taxon>
        <taxon>Bacillati</taxon>
        <taxon>Bacillota</taxon>
        <taxon>Clostridia</taxon>
        <taxon>Eubacteriales</taxon>
        <taxon>Eubacteriaceae</taxon>
        <taxon>Anaerofustis</taxon>
    </lineage>
</organism>
<dbReference type="PANTHER" id="PTHR33885:SF3">
    <property type="entry name" value="PHAGE SHOCK PROTEIN C"/>
    <property type="match status" value="1"/>
</dbReference>
<feature type="domain" description="Phage shock protein PspC N-terminal" evidence="7">
    <location>
        <begin position="7"/>
        <end position="65"/>
    </location>
</feature>
<evidence type="ECO:0000256" key="5">
    <source>
        <dbReference type="ARBA" id="ARBA00023136"/>
    </source>
</evidence>
<dbReference type="GO" id="GO:0005886">
    <property type="term" value="C:plasma membrane"/>
    <property type="evidence" value="ECO:0007669"/>
    <property type="project" value="UniProtKB-SubCell"/>
</dbReference>
<gene>
    <name evidence="8" type="ORF">ANASTE_00047</name>
</gene>
<keyword evidence="2" id="KW-1003">Cell membrane</keyword>
<evidence type="ECO:0000259" key="7">
    <source>
        <dbReference type="Pfam" id="PF04024"/>
    </source>
</evidence>
<evidence type="ECO:0000256" key="1">
    <source>
        <dbReference type="ARBA" id="ARBA00004162"/>
    </source>
</evidence>
<accession>B1C5Q9</accession>
<evidence type="ECO:0000256" key="6">
    <source>
        <dbReference type="SAM" id="Phobius"/>
    </source>
</evidence>
<keyword evidence="5 6" id="KW-0472">Membrane</keyword>
<comment type="caution">
    <text evidence="8">The sequence shown here is derived from an EMBL/GenBank/DDBJ whole genome shotgun (WGS) entry which is preliminary data.</text>
</comment>
<keyword evidence="3 6" id="KW-0812">Transmembrane</keyword>